<dbReference type="RefSeq" id="WP_014850032.1">
    <property type="nucleotide sequence ID" value="NC_018149.1"/>
</dbReference>
<reference evidence="1 2" key="1">
    <citation type="journal article" date="2012" name="J. Bacteriol.">
        <title>Complete genome sequence of Mycoplasma wenyonii strain Massachusetts.</title>
        <authorList>
            <person name="Dos Santos A.P."/>
            <person name="Guimaraes A.M."/>
            <person name="do Nascimento N.C."/>
            <person name="Sanmiguel P.J."/>
            <person name="Messick J.B."/>
        </authorList>
    </citation>
    <scope>NUCLEOTIDE SEQUENCE [LARGE SCALE GENOMIC DNA]</scope>
    <source>
        <strain evidence="1 2">Massachusetts</strain>
    </source>
</reference>
<dbReference type="EMBL" id="CP003703">
    <property type="protein sequence ID" value="AFN65323.1"/>
    <property type="molecule type" value="Genomic_DNA"/>
</dbReference>
<name>I6Z6W1_MYCWM</name>
<dbReference type="HOGENOM" id="CLU_1184007_0_0_14"/>
<organism evidence="1 2">
    <name type="scientific">Mycoplasma wenyonii (strain Massachusetts)</name>
    <name type="common">Eperythrozoon wenyonii</name>
    <dbReference type="NCBI Taxonomy" id="1197325"/>
    <lineage>
        <taxon>Bacteria</taxon>
        <taxon>Bacillati</taxon>
        <taxon>Mycoplasmatota</taxon>
        <taxon>Mollicutes</taxon>
        <taxon>Mycoplasmataceae</taxon>
        <taxon>Mycoplasma</taxon>
    </lineage>
</organism>
<evidence type="ECO:0000313" key="1">
    <source>
        <dbReference type="EMBL" id="AFN65323.1"/>
    </source>
</evidence>
<keyword evidence="2" id="KW-1185">Reference proteome</keyword>
<evidence type="ECO:0000313" key="2">
    <source>
        <dbReference type="Proteomes" id="UP000009005"/>
    </source>
</evidence>
<accession>I6Z6W1</accession>
<dbReference type="PATRIC" id="fig|1197325.3.peg.578"/>
<dbReference type="KEGG" id="mwe:WEN_02690"/>
<dbReference type="Proteomes" id="UP000009005">
    <property type="component" value="Chromosome"/>
</dbReference>
<dbReference type="AlphaFoldDB" id="I6Z6W1"/>
<protein>
    <submittedName>
        <fullName evidence="1">Uncharacterized protein</fullName>
    </submittedName>
</protein>
<gene>
    <name evidence="1" type="ordered locus">WEN_02690</name>
</gene>
<proteinExistence type="predicted"/>
<sequence length="234" mass="27278">MSEENLRDKPWTYGQLFKNPKLAVVRLIGDVEDTAFNYLKRVAWPNAKSVQSLKEKNILPAIFALMTGGLDTGFDCSGGDSSLKGKYFKECEWNRNEWKVKKVLKTTFNSSGAYRFPEQGKGPRWSNQASLSSRDKNNILNMDQVTTTGLLDEKCEEEAWSDLIWDRSKKIRREVCDQIIRPWFGDLVQDKRLCLMEVEDYSYHLRMQTYLEVLQVPAWMNRNTFWTKCSNYGI</sequence>